<dbReference type="GO" id="GO:0004386">
    <property type="term" value="F:helicase activity"/>
    <property type="evidence" value="ECO:0007669"/>
    <property type="project" value="UniProtKB-KW"/>
</dbReference>
<evidence type="ECO:0000256" key="2">
    <source>
        <dbReference type="ARBA" id="ARBA00009046"/>
    </source>
</evidence>
<dbReference type="Pfam" id="PF22590">
    <property type="entry name" value="Cas3-like_C_2"/>
    <property type="match status" value="1"/>
</dbReference>
<dbReference type="InterPro" id="IPR038257">
    <property type="entry name" value="CRISPR-assoc_Cas3_HD_sf"/>
</dbReference>
<evidence type="ECO:0000256" key="3">
    <source>
        <dbReference type="ARBA" id="ARBA00022722"/>
    </source>
</evidence>
<dbReference type="InterPro" id="IPR006935">
    <property type="entry name" value="Helicase/UvrB_N"/>
</dbReference>
<dbReference type="GO" id="GO:0004518">
    <property type="term" value="F:nuclease activity"/>
    <property type="evidence" value="ECO:0007669"/>
    <property type="project" value="UniProtKB-KW"/>
</dbReference>
<evidence type="ECO:0000256" key="7">
    <source>
        <dbReference type="ARBA" id="ARBA00022806"/>
    </source>
</evidence>
<evidence type="ECO:0000256" key="6">
    <source>
        <dbReference type="ARBA" id="ARBA00022801"/>
    </source>
</evidence>
<dbReference type="EMBL" id="JABBMT010000003">
    <property type="protein sequence ID" value="NMM39879.1"/>
    <property type="molecule type" value="Genomic_DNA"/>
</dbReference>
<gene>
    <name evidence="11" type="primary">cas3</name>
    <name evidence="11" type="ORF">HHO47_03240</name>
</gene>
<evidence type="ECO:0000256" key="4">
    <source>
        <dbReference type="ARBA" id="ARBA00022723"/>
    </source>
</evidence>
<keyword evidence="9" id="KW-0051">Antiviral defense</keyword>
<dbReference type="InterPro" id="IPR006474">
    <property type="entry name" value="Helicase_Cas3_CRISPR-ass_core"/>
</dbReference>
<dbReference type="SMART" id="SM00487">
    <property type="entry name" value="DEXDc"/>
    <property type="match status" value="1"/>
</dbReference>
<evidence type="ECO:0000313" key="12">
    <source>
        <dbReference type="Proteomes" id="UP000570493"/>
    </source>
</evidence>
<evidence type="ECO:0000259" key="10">
    <source>
        <dbReference type="PROSITE" id="PS51643"/>
    </source>
</evidence>
<dbReference type="SUPFAM" id="SSF52540">
    <property type="entry name" value="P-loop containing nucleoside triphosphate hydrolases"/>
    <property type="match status" value="1"/>
</dbReference>
<dbReference type="Gene3D" id="3.40.50.300">
    <property type="entry name" value="P-loop containing nucleotide triphosphate hydrolases"/>
    <property type="match status" value="2"/>
</dbReference>
<dbReference type="InterPro" id="IPR006483">
    <property type="entry name" value="CRISPR-assoc_Cas3_HD"/>
</dbReference>
<keyword evidence="6" id="KW-0378">Hydrolase</keyword>
<keyword evidence="5" id="KW-0547">Nucleotide-binding</keyword>
<accession>A0A7Y0HCB0</accession>
<dbReference type="AlphaFoldDB" id="A0A7Y0HCB0"/>
<dbReference type="GO" id="GO:0003677">
    <property type="term" value="F:DNA binding"/>
    <property type="evidence" value="ECO:0007669"/>
    <property type="project" value="InterPro"/>
</dbReference>
<dbReference type="GO" id="GO:0046872">
    <property type="term" value="F:metal ion binding"/>
    <property type="evidence" value="ECO:0007669"/>
    <property type="project" value="UniProtKB-KW"/>
</dbReference>
<dbReference type="InterPro" id="IPR014001">
    <property type="entry name" value="Helicase_ATP-bd"/>
</dbReference>
<dbReference type="CDD" id="cd09641">
    <property type="entry name" value="Cas3''_I"/>
    <property type="match status" value="1"/>
</dbReference>
<dbReference type="GO" id="GO:0051607">
    <property type="term" value="P:defense response to virus"/>
    <property type="evidence" value="ECO:0007669"/>
    <property type="project" value="UniProtKB-KW"/>
</dbReference>
<dbReference type="SUPFAM" id="SSF109604">
    <property type="entry name" value="HD-domain/PDEase-like"/>
    <property type="match status" value="1"/>
</dbReference>
<dbReference type="NCBIfam" id="TIGR01596">
    <property type="entry name" value="cas3_HD"/>
    <property type="match status" value="1"/>
</dbReference>
<keyword evidence="7" id="KW-0347">Helicase</keyword>
<keyword evidence="12" id="KW-1185">Reference proteome</keyword>
<dbReference type="Proteomes" id="UP000570493">
    <property type="component" value="Unassembled WGS sequence"/>
</dbReference>
<dbReference type="RefSeq" id="WP_169018853.1">
    <property type="nucleotide sequence ID" value="NZ_JABBMT010000003.1"/>
</dbReference>
<comment type="caution">
    <text evidence="11">The sequence shown here is derived from an EMBL/GenBank/DDBJ whole genome shotgun (WGS) entry which is preliminary data.</text>
</comment>
<organism evidence="11 12">
    <name type="scientific">Pseudoalteromonas arctica</name>
    <dbReference type="NCBI Taxonomy" id="394751"/>
    <lineage>
        <taxon>Bacteria</taxon>
        <taxon>Pseudomonadati</taxon>
        <taxon>Pseudomonadota</taxon>
        <taxon>Gammaproteobacteria</taxon>
        <taxon>Alteromonadales</taxon>
        <taxon>Pseudoalteromonadaceae</taxon>
        <taxon>Pseudoalteromonas</taxon>
    </lineage>
</organism>
<comment type="similarity">
    <text evidence="2">In the central section; belongs to the CRISPR-associated helicase Cas3 family.</text>
</comment>
<dbReference type="PROSITE" id="PS51643">
    <property type="entry name" value="HD_CAS3"/>
    <property type="match status" value="1"/>
</dbReference>
<protein>
    <submittedName>
        <fullName evidence="11">CRISPR-associated helicase Cas3</fullName>
    </submittedName>
</protein>
<evidence type="ECO:0000256" key="8">
    <source>
        <dbReference type="ARBA" id="ARBA00022840"/>
    </source>
</evidence>
<dbReference type="GO" id="GO:0016787">
    <property type="term" value="F:hydrolase activity"/>
    <property type="evidence" value="ECO:0007669"/>
    <property type="project" value="UniProtKB-KW"/>
</dbReference>
<reference evidence="11" key="1">
    <citation type="submission" date="2020-04" db="EMBL/GenBank/DDBJ databases">
        <title>Genome Sequencing for Pseudoaltermonas arctica.</title>
        <authorList>
            <person name="Elkins N.S."/>
        </authorList>
    </citation>
    <scope>NUCLEOTIDE SEQUENCE [LARGE SCALE GENOMIC DNA]</scope>
    <source>
        <strain evidence="11">NEC-BIFX-2020_0012</strain>
    </source>
</reference>
<dbReference type="Pfam" id="PF18019">
    <property type="entry name" value="Cas3_HD"/>
    <property type="match status" value="1"/>
</dbReference>
<dbReference type="CDD" id="cd17930">
    <property type="entry name" value="DEXHc_cas3"/>
    <property type="match status" value="1"/>
</dbReference>
<dbReference type="InterPro" id="IPR027417">
    <property type="entry name" value="P-loop_NTPase"/>
</dbReference>
<keyword evidence="4" id="KW-0479">Metal-binding</keyword>
<comment type="similarity">
    <text evidence="1">In the N-terminal section; belongs to the CRISPR-associated nuclease Cas3-HD family.</text>
</comment>
<dbReference type="NCBIfam" id="TIGR01587">
    <property type="entry name" value="cas3_core"/>
    <property type="match status" value="1"/>
</dbReference>
<evidence type="ECO:0000256" key="5">
    <source>
        <dbReference type="ARBA" id="ARBA00022741"/>
    </source>
</evidence>
<dbReference type="GO" id="GO:0005524">
    <property type="term" value="F:ATP binding"/>
    <property type="evidence" value="ECO:0007669"/>
    <property type="project" value="UniProtKB-KW"/>
</dbReference>
<keyword evidence="3" id="KW-0540">Nuclease</keyword>
<sequence>MDHFSPSNLKTKATQSVAIAHPSSTDLHHQSVKSHLCSVSNIALEIAKKFNCEDAAALIGLLHDFGKYSGAFQRYMQIIINELLGHYDPDLDGASAKQLKGSIDHSTAGAQWITKELQGHLLSVCKDDPSIQIYALTILQILSLCVVSHHSGLINNLPEPTGGFAKRMLKSEEEAHFNECVKNADVTVIEKAQQLATKSFLLKTSIQLKVLLGEYSLSVVEHDFYLGMYTKLLFSSLIDADRIDSADFENPDNKPERNQVADWKKACKKIERFVAQFSADGPIDAIRADISNNCLTRAQDPQGIFSLTVPTGGGKTYASLRFALHHAKKYNLDRIIYIIPFTSIIEQNADAIRKVLDDENKQSWVLEHHSNLEPEVQTWRSKLAAENWDRPIVLTTMVQFLESTFGSGTRGARRFHQMSNAVLVFDEIQTLPIRCVHLFNNTINYLTRFCKTTAVMCTATQPLLHQLPNEKAMLGQLALTPANELTPDITTLYNVLERVQVTNLTRDSGWSESDLTQLIAEQLQIVSSCLIIVNTKDWAKRLFMALKVQVDEQVKVYHLSTGMCAAHRKALLSGVKARLANGLPTLCISTQLIEAGVDVDFSCVVRFMAGLDSIAQAAGRCNRHGFRDSAKVIVVNPEQENIGMLHDIKTGIDATKRILDEFDDTQLLSPQAMTRYFEYYFYERAGEMPYNITKSGFTKGTLTLLDLLSRNKNNISNSPLPLKHAFMDAAKAFKAIDAPSNSVIVPYNEEAKSIITELCALDTRFNAVEYRALLKRSQKYSVNLFPNVWAKLVDMQAVYPIGENEQVYYLLDDFYSGDFGLSTEVSNTQQDLIL</sequence>
<proteinExistence type="inferred from homology"/>
<dbReference type="Pfam" id="PF04851">
    <property type="entry name" value="ResIII"/>
    <property type="match status" value="1"/>
</dbReference>
<keyword evidence="8" id="KW-0067">ATP-binding</keyword>
<dbReference type="Gene3D" id="1.10.3210.30">
    <property type="match status" value="1"/>
</dbReference>
<name>A0A7Y0HCB0_9GAMM</name>
<feature type="domain" description="HD Cas3-type" evidence="10">
    <location>
        <begin position="25"/>
        <end position="243"/>
    </location>
</feature>
<evidence type="ECO:0000256" key="9">
    <source>
        <dbReference type="ARBA" id="ARBA00023118"/>
    </source>
</evidence>
<evidence type="ECO:0000256" key="1">
    <source>
        <dbReference type="ARBA" id="ARBA00006847"/>
    </source>
</evidence>
<evidence type="ECO:0000313" key="11">
    <source>
        <dbReference type="EMBL" id="NMM39879.1"/>
    </source>
</evidence>
<dbReference type="InterPro" id="IPR054712">
    <property type="entry name" value="Cas3-like_dom"/>
</dbReference>